<dbReference type="Pfam" id="PF20411">
    <property type="entry name" value="DUF6697"/>
    <property type="match status" value="1"/>
</dbReference>
<protein>
    <recommendedName>
        <fullName evidence="1">DUF6697 domain-containing protein</fullName>
    </recommendedName>
</protein>
<comment type="caution">
    <text evidence="2">The sequence shown here is derived from an EMBL/GenBank/DDBJ whole genome shotgun (WGS) entry which is preliminary data.</text>
</comment>
<dbReference type="AlphaFoldDB" id="A0A9P4I2X0"/>
<feature type="domain" description="DUF6697" evidence="1">
    <location>
        <begin position="9"/>
        <end position="253"/>
    </location>
</feature>
<dbReference type="Proteomes" id="UP000799772">
    <property type="component" value="Unassembled WGS sequence"/>
</dbReference>
<dbReference type="InterPro" id="IPR046520">
    <property type="entry name" value="DUF6697"/>
</dbReference>
<proteinExistence type="predicted"/>
<evidence type="ECO:0000259" key="1">
    <source>
        <dbReference type="Pfam" id="PF20411"/>
    </source>
</evidence>
<dbReference type="OrthoDB" id="5427977at2759"/>
<dbReference type="EMBL" id="ML978135">
    <property type="protein sequence ID" value="KAF2094056.1"/>
    <property type="molecule type" value="Genomic_DNA"/>
</dbReference>
<feature type="non-terminal residue" evidence="2">
    <location>
        <position position="1"/>
    </location>
</feature>
<sequence>IPNAAATRTFSFEVIHKLFGGIEWSPGFYYIPPSHGESILTGRAYFAIDAATDPYAPPQPGAHGAKLIPFVRLNKDEDDPDDDAIVNTPVFVRASTFAKNAGKNEHEYIYFGMYSQERFSDRLDYDRMVEAVPNNVKMHWAEQLADIGRPAWVTEELMKHFWKKPEFEGDLADAADASPKDETSTTAGAAEEYMDELKEWESEAKMKVGMMKKETILQAFENADSDDPAGLRLWWEYLQCTTYDEGFYNMLVTEQERLRKR</sequence>
<gene>
    <name evidence="2" type="ORF">NA57DRAFT_47120</name>
</gene>
<evidence type="ECO:0000313" key="3">
    <source>
        <dbReference type="Proteomes" id="UP000799772"/>
    </source>
</evidence>
<accession>A0A9P4I2X0</accession>
<reference evidence="2" key="1">
    <citation type="journal article" date="2020" name="Stud. Mycol.">
        <title>101 Dothideomycetes genomes: a test case for predicting lifestyles and emergence of pathogens.</title>
        <authorList>
            <person name="Haridas S."/>
            <person name="Albert R."/>
            <person name="Binder M."/>
            <person name="Bloem J."/>
            <person name="Labutti K."/>
            <person name="Salamov A."/>
            <person name="Andreopoulos B."/>
            <person name="Baker S."/>
            <person name="Barry K."/>
            <person name="Bills G."/>
            <person name="Bluhm B."/>
            <person name="Cannon C."/>
            <person name="Castanera R."/>
            <person name="Culley D."/>
            <person name="Daum C."/>
            <person name="Ezra D."/>
            <person name="Gonzalez J."/>
            <person name="Henrissat B."/>
            <person name="Kuo A."/>
            <person name="Liang C."/>
            <person name="Lipzen A."/>
            <person name="Lutzoni F."/>
            <person name="Magnuson J."/>
            <person name="Mondo S."/>
            <person name="Nolan M."/>
            <person name="Ohm R."/>
            <person name="Pangilinan J."/>
            <person name="Park H.-J."/>
            <person name="Ramirez L."/>
            <person name="Alfaro M."/>
            <person name="Sun H."/>
            <person name="Tritt A."/>
            <person name="Yoshinaga Y."/>
            <person name="Zwiers L.-H."/>
            <person name="Turgeon B."/>
            <person name="Goodwin S."/>
            <person name="Spatafora J."/>
            <person name="Crous P."/>
            <person name="Grigoriev I."/>
        </authorList>
    </citation>
    <scope>NUCLEOTIDE SEQUENCE</scope>
    <source>
        <strain evidence="2">CBS 133067</strain>
    </source>
</reference>
<organism evidence="2 3">
    <name type="scientific">Rhizodiscina lignyota</name>
    <dbReference type="NCBI Taxonomy" id="1504668"/>
    <lineage>
        <taxon>Eukaryota</taxon>
        <taxon>Fungi</taxon>
        <taxon>Dikarya</taxon>
        <taxon>Ascomycota</taxon>
        <taxon>Pezizomycotina</taxon>
        <taxon>Dothideomycetes</taxon>
        <taxon>Pleosporomycetidae</taxon>
        <taxon>Aulographales</taxon>
        <taxon>Rhizodiscinaceae</taxon>
        <taxon>Rhizodiscina</taxon>
    </lineage>
</organism>
<name>A0A9P4I2X0_9PEZI</name>
<evidence type="ECO:0000313" key="2">
    <source>
        <dbReference type="EMBL" id="KAF2094056.1"/>
    </source>
</evidence>
<keyword evidence="3" id="KW-1185">Reference proteome</keyword>